<keyword evidence="5 6" id="KW-0472">Membrane</keyword>
<comment type="subcellular location">
    <subcellularLocation>
        <location evidence="1">Cell membrane</location>
        <topology evidence="1">Multi-pass membrane protein</topology>
    </subcellularLocation>
</comment>
<dbReference type="RefSeq" id="WP_142665076.1">
    <property type="nucleotide sequence ID" value="NZ_FXTK01000046.1"/>
</dbReference>
<dbReference type="GO" id="GO:0005886">
    <property type="term" value="C:plasma membrane"/>
    <property type="evidence" value="ECO:0007669"/>
    <property type="project" value="UniProtKB-SubCell"/>
</dbReference>
<keyword evidence="4 6" id="KW-1133">Transmembrane helix</keyword>
<name>A0A521FTR3_9RHOB</name>
<feature type="transmembrane region" description="Helical" evidence="6">
    <location>
        <begin position="157"/>
        <end position="181"/>
    </location>
</feature>
<evidence type="ECO:0000256" key="2">
    <source>
        <dbReference type="ARBA" id="ARBA00022475"/>
    </source>
</evidence>
<evidence type="ECO:0000256" key="6">
    <source>
        <dbReference type="SAM" id="Phobius"/>
    </source>
</evidence>
<dbReference type="Proteomes" id="UP000319014">
    <property type="component" value="Unassembled WGS sequence"/>
</dbReference>
<dbReference type="OrthoDB" id="9781030at2"/>
<proteinExistence type="predicted"/>
<dbReference type="AlphaFoldDB" id="A0A521FTR3"/>
<evidence type="ECO:0000313" key="8">
    <source>
        <dbReference type="Proteomes" id="UP000319014"/>
    </source>
</evidence>
<evidence type="ECO:0000313" key="7">
    <source>
        <dbReference type="EMBL" id="SMO99579.1"/>
    </source>
</evidence>
<dbReference type="PANTHER" id="PTHR30213:SF0">
    <property type="entry name" value="UPF0761 MEMBRANE PROTEIN YIHY"/>
    <property type="match status" value="1"/>
</dbReference>
<keyword evidence="2" id="KW-1003">Cell membrane</keyword>
<evidence type="ECO:0000256" key="5">
    <source>
        <dbReference type="ARBA" id="ARBA00023136"/>
    </source>
</evidence>
<accession>A0A521FTR3</accession>
<keyword evidence="3 6" id="KW-0812">Transmembrane</keyword>
<feature type="transmembrane region" description="Helical" evidence="6">
    <location>
        <begin position="50"/>
        <end position="73"/>
    </location>
</feature>
<reference evidence="7 8" key="1">
    <citation type="submission" date="2017-05" db="EMBL/GenBank/DDBJ databases">
        <authorList>
            <person name="Varghese N."/>
            <person name="Submissions S."/>
        </authorList>
    </citation>
    <scope>NUCLEOTIDE SEQUENCE [LARGE SCALE GENOMIC DNA]</scope>
    <source>
        <strain evidence="7 8">DSM 100094</strain>
    </source>
</reference>
<evidence type="ECO:0000256" key="1">
    <source>
        <dbReference type="ARBA" id="ARBA00004651"/>
    </source>
</evidence>
<dbReference type="Pfam" id="PF03631">
    <property type="entry name" value="Virul_fac_BrkB"/>
    <property type="match status" value="1"/>
</dbReference>
<feature type="transmembrane region" description="Helical" evidence="6">
    <location>
        <begin position="193"/>
        <end position="212"/>
    </location>
</feature>
<keyword evidence="8" id="KW-1185">Reference proteome</keyword>
<evidence type="ECO:0000256" key="4">
    <source>
        <dbReference type="ARBA" id="ARBA00022989"/>
    </source>
</evidence>
<evidence type="ECO:0000256" key="3">
    <source>
        <dbReference type="ARBA" id="ARBA00022692"/>
    </source>
</evidence>
<sequence>MPSYSDRPLDDLGHDATSPAAIPRRGWKQILLRVKDEIAQDHVGVVAAGIAFYGLIAIFPAIGALVAISGLILNPADLGQVMERIVTFLPPDAAAIIHDQLAKVVDGGTGTGVVAITGIGLALYGAMKGVMTLIEGLNIAYDEDEARSLPMLYMTGFGITLALIVGLILVIGLIVVLPAAAELLHLNTGVQTAIAWITWPILAGFVIIGLAVRGGPGIWTGLPLS</sequence>
<protein>
    <submittedName>
        <fullName evidence="7">Virulence factor BrkB</fullName>
    </submittedName>
</protein>
<dbReference type="PIRSF" id="PIRSF035875">
    <property type="entry name" value="RNase_BN"/>
    <property type="match status" value="1"/>
</dbReference>
<dbReference type="PANTHER" id="PTHR30213">
    <property type="entry name" value="INNER MEMBRANE PROTEIN YHJD"/>
    <property type="match status" value="1"/>
</dbReference>
<dbReference type="InterPro" id="IPR017039">
    <property type="entry name" value="Virul_fac_BrkB"/>
</dbReference>
<gene>
    <name evidence="7" type="ORF">SAMN06265221_1462</name>
</gene>
<organism evidence="7 8">
    <name type="scientific">Paracoccus laeviglucosivorans</name>
    <dbReference type="NCBI Taxonomy" id="1197861"/>
    <lineage>
        <taxon>Bacteria</taxon>
        <taxon>Pseudomonadati</taxon>
        <taxon>Pseudomonadota</taxon>
        <taxon>Alphaproteobacteria</taxon>
        <taxon>Rhodobacterales</taxon>
        <taxon>Paracoccaceae</taxon>
        <taxon>Paracoccus</taxon>
    </lineage>
</organism>
<dbReference type="EMBL" id="FXTK01000046">
    <property type="protein sequence ID" value="SMO99579.1"/>
    <property type="molecule type" value="Genomic_DNA"/>
</dbReference>